<dbReference type="KEGG" id="fte:Fluta_3930"/>
<feature type="binding site" evidence="9">
    <location>
        <position position="181"/>
    </location>
    <ligand>
        <name>Zn(2+)</name>
        <dbReference type="ChEBI" id="CHEBI:29105"/>
        <note>catalytic</note>
    </ligand>
</feature>
<feature type="binding site" evidence="9">
    <location>
        <position position="248"/>
    </location>
    <ligand>
        <name>Zn(2+)</name>
        <dbReference type="ChEBI" id="CHEBI:29105"/>
        <note>catalytic</note>
    </ligand>
</feature>
<evidence type="ECO:0000256" key="3">
    <source>
        <dbReference type="ARBA" id="ARBA00022723"/>
    </source>
</evidence>
<dbReference type="STRING" id="755732.Fluta_3930"/>
<keyword evidence="2 9" id="KW-0645">Protease</keyword>
<keyword evidence="8" id="KW-0961">Cell wall biogenesis/degradation</keyword>
<protein>
    <recommendedName>
        <fullName evidence="9">D-alanyl-D-alanine dipeptidase</fullName>
        <shortName evidence="9">D-Ala-D-Ala dipeptidase</shortName>
        <ecNumber evidence="9">3.4.13.22</ecNumber>
    </recommendedName>
</protein>
<dbReference type="HAMAP" id="MF_01924">
    <property type="entry name" value="A_A_dipeptidase"/>
    <property type="match status" value="1"/>
</dbReference>
<evidence type="ECO:0000313" key="10">
    <source>
        <dbReference type="EMBL" id="AEA45894.1"/>
    </source>
</evidence>
<comment type="cofactor">
    <cofactor evidence="9">
        <name>Zn(2+)</name>
        <dbReference type="ChEBI" id="CHEBI:29105"/>
    </cofactor>
    <text evidence="9">Binds 1 zinc ion per subunit.</text>
</comment>
<dbReference type="EC" id="3.4.13.22" evidence="9"/>
<evidence type="ECO:0000256" key="2">
    <source>
        <dbReference type="ARBA" id="ARBA00022670"/>
    </source>
</evidence>
<reference evidence="11" key="2">
    <citation type="submission" date="2011-02" db="EMBL/GenBank/DDBJ databases">
        <title>The complete genome of Fluviicola taffensis DSM 16823.</title>
        <authorList>
            <consortium name="US DOE Joint Genome Institute (JGI-PGF)"/>
            <person name="Lucas S."/>
            <person name="Copeland A."/>
            <person name="Lapidus A."/>
            <person name="Bruce D."/>
            <person name="Goodwin L."/>
            <person name="Pitluck S."/>
            <person name="Kyrpides N."/>
            <person name="Mavromatis K."/>
            <person name="Ivanova N."/>
            <person name="Mikhailova N."/>
            <person name="Pagani I."/>
            <person name="Chertkov O."/>
            <person name="Detter J.C."/>
            <person name="Han C."/>
            <person name="Tapia R."/>
            <person name="Land M."/>
            <person name="Hauser L."/>
            <person name="Markowitz V."/>
            <person name="Cheng J.-F."/>
            <person name="Hugenholtz P."/>
            <person name="Woyke T."/>
            <person name="Wu D."/>
            <person name="Tindall B."/>
            <person name="Pomrenke H.G."/>
            <person name="Brambilla E."/>
            <person name="Klenk H.-P."/>
            <person name="Eisen J.A."/>
        </authorList>
    </citation>
    <scope>NUCLEOTIDE SEQUENCE [LARGE SCALE GENOMIC DNA]</scope>
    <source>
        <strain evidence="11">DSM 16823 / RW262 / RW262</strain>
    </source>
</reference>
<dbReference type="Pfam" id="PF01427">
    <property type="entry name" value="Peptidase_M15"/>
    <property type="match status" value="1"/>
</dbReference>
<sequence precursor="true">MRKNPNFYRMKRMEFLLLSGLLISACSESVKSEQSLKVDFGSNKSDSDALSDEKNARKLDVSKEEYILHKEDTLVCVDHFNKNIWWELKYATEDNFMHRVLYDTMQKVYVQIDVARRLAKSQEYLTGRNSDYHLLVYDGLRPLSVQWEMWNALDTIPAFERGKFVSNPKNGSVHNYGAAVDLTICMSNKKPLDMGAEYDDIRKIAYPSLESEFLATGEISQAQIDNRKLLRRALKSQGFSNIPTEWWHFNAFPRPIVKGKYQLVTRELVE</sequence>
<evidence type="ECO:0000256" key="7">
    <source>
        <dbReference type="ARBA" id="ARBA00023049"/>
    </source>
</evidence>
<dbReference type="CDD" id="cd14840">
    <property type="entry name" value="D-Ala-D-Ala_dipeptidase_Aad"/>
    <property type="match status" value="1"/>
</dbReference>
<organism evidence="10 11">
    <name type="scientific">Fluviicola taffensis (strain DSM 16823 / NCIMB 13979 / RW262)</name>
    <dbReference type="NCBI Taxonomy" id="755732"/>
    <lineage>
        <taxon>Bacteria</taxon>
        <taxon>Pseudomonadati</taxon>
        <taxon>Bacteroidota</taxon>
        <taxon>Flavobacteriia</taxon>
        <taxon>Flavobacteriales</taxon>
        <taxon>Crocinitomicaceae</taxon>
        <taxon>Fluviicola</taxon>
    </lineage>
</organism>
<dbReference type="GO" id="GO:0160237">
    <property type="term" value="F:D-Ala-D-Ala dipeptidase activity"/>
    <property type="evidence" value="ECO:0007669"/>
    <property type="project" value="UniProtKB-EC"/>
</dbReference>
<evidence type="ECO:0000256" key="6">
    <source>
        <dbReference type="ARBA" id="ARBA00022997"/>
    </source>
</evidence>
<dbReference type="GO" id="GO:0008237">
    <property type="term" value="F:metallopeptidase activity"/>
    <property type="evidence" value="ECO:0007669"/>
    <property type="project" value="UniProtKB-KW"/>
</dbReference>
<evidence type="ECO:0000256" key="8">
    <source>
        <dbReference type="ARBA" id="ARBA00023316"/>
    </source>
</evidence>
<keyword evidence="5 9" id="KW-0862">Zinc</keyword>
<comment type="catalytic activity">
    <reaction evidence="1 9">
        <text>D-alanyl-D-alanine + H2O = 2 D-alanine</text>
        <dbReference type="Rhea" id="RHEA:20661"/>
        <dbReference type="ChEBI" id="CHEBI:15377"/>
        <dbReference type="ChEBI" id="CHEBI:57416"/>
        <dbReference type="ChEBI" id="CHEBI:57822"/>
        <dbReference type="EC" id="3.4.13.22"/>
    </reaction>
</comment>
<dbReference type="Proteomes" id="UP000007463">
    <property type="component" value="Chromosome"/>
</dbReference>
<feature type="site" description="Transition state stabilizer" evidence="9">
    <location>
        <position position="141"/>
    </location>
</feature>
<evidence type="ECO:0000313" key="11">
    <source>
        <dbReference type="Proteomes" id="UP000007463"/>
    </source>
</evidence>
<evidence type="ECO:0000256" key="9">
    <source>
        <dbReference type="HAMAP-Rule" id="MF_01924"/>
    </source>
</evidence>
<feature type="active site" description="Proton donor/acceptor" evidence="9">
    <location>
        <position position="245"/>
    </location>
</feature>
<evidence type="ECO:0000256" key="1">
    <source>
        <dbReference type="ARBA" id="ARBA00001362"/>
    </source>
</evidence>
<keyword evidence="6 9" id="KW-0224">Dipeptidase</keyword>
<dbReference type="GO" id="GO:0008270">
    <property type="term" value="F:zinc ion binding"/>
    <property type="evidence" value="ECO:0007669"/>
    <property type="project" value="UniProtKB-UniRule"/>
</dbReference>
<dbReference type="GO" id="GO:0006508">
    <property type="term" value="P:proteolysis"/>
    <property type="evidence" value="ECO:0007669"/>
    <property type="project" value="UniProtKB-KW"/>
</dbReference>
<comment type="similarity">
    <text evidence="9">Belongs to the peptidase M15D family.</text>
</comment>
<dbReference type="EMBL" id="CP002542">
    <property type="protein sequence ID" value="AEA45894.1"/>
    <property type="molecule type" value="Genomic_DNA"/>
</dbReference>
<feature type="binding site" evidence="9">
    <location>
        <position position="174"/>
    </location>
    <ligand>
        <name>Zn(2+)</name>
        <dbReference type="ChEBI" id="CHEBI:29105"/>
        <note>catalytic</note>
    </ligand>
</feature>
<name>F2IHT5_FLUTR</name>
<evidence type="ECO:0000256" key="4">
    <source>
        <dbReference type="ARBA" id="ARBA00022801"/>
    </source>
</evidence>
<dbReference type="eggNOG" id="COG2173">
    <property type="taxonomic scope" value="Bacteria"/>
</dbReference>
<evidence type="ECO:0000256" key="5">
    <source>
        <dbReference type="ARBA" id="ARBA00022833"/>
    </source>
</evidence>
<gene>
    <name evidence="10" type="ordered locus">Fluta_3930</name>
</gene>
<keyword evidence="3 9" id="KW-0479">Metal-binding</keyword>
<proteinExistence type="inferred from homology"/>
<dbReference type="InterPro" id="IPR000755">
    <property type="entry name" value="A_A_dipeptidase"/>
</dbReference>
<keyword evidence="11" id="KW-1185">Reference proteome</keyword>
<dbReference type="HOGENOM" id="CLU_060744_1_0_10"/>
<dbReference type="PANTHER" id="PTHR43126:SF2">
    <property type="entry name" value="D-ALANYL-D-ALANINE DIPEPTIDASE"/>
    <property type="match status" value="1"/>
</dbReference>
<dbReference type="GO" id="GO:0071555">
    <property type="term" value="P:cell wall organization"/>
    <property type="evidence" value="ECO:0007669"/>
    <property type="project" value="UniProtKB-KW"/>
</dbReference>
<keyword evidence="4 9" id="KW-0378">Hydrolase</keyword>
<dbReference type="PANTHER" id="PTHR43126">
    <property type="entry name" value="D-ALANYL-D-ALANINE DIPEPTIDASE"/>
    <property type="match status" value="1"/>
</dbReference>
<dbReference type="SUPFAM" id="SSF55166">
    <property type="entry name" value="Hedgehog/DD-peptidase"/>
    <property type="match status" value="1"/>
</dbReference>
<accession>F2IHT5</accession>
<reference evidence="10 11" key="1">
    <citation type="journal article" date="2011" name="Stand. Genomic Sci.">
        <title>Complete genome sequence of the gliding freshwater bacterium Fluviicola taffensis type strain (RW262).</title>
        <authorList>
            <person name="Woyke T."/>
            <person name="Chertkov O."/>
            <person name="Lapidus A."/>
            <person name="Nolan M."/>
            <person name="Lucas S."/>
            <person name="Del Rio T.G."/>
            <person name="Tice H."/>
            <person name="Cheng J.F."/>
            <person name="Tapia R."/>
            <person name="Han C."/>
            <person name="Goodwin L."/>
            <person name="Pitluck S."/>
            <person name="Liolios K."/>
            <person name="Pagani I."/>
            <person name="Ivanova N."/>
            <person name="Huntemann M."/>
            <person name="Mavromatis K."/>
            <person name="Mikhailova N."/>
            <person name="Pati A."/>
            <person name="Chen A."/>
            <person name="Palaniappan K."/>
            <person name="Land M."/>
            <person name="Hauser L."/>
            <person name="Brambilla E.M."/>
            <person name="Rohde M."/>
            <person name="Mwirichia R."/>
            <person name="Sikorski J."/>
            <person name="Tindall B.J."/>
            <person name="Goker M."/>
            <person name="Bristow J."/>
            <person name="Eisen J.A."/>
            <person name="Markowitz V."/>
            <person name="Hugenholtz P."/>
            <person name="Klenk H.P."/>
            <person name="Kyrpides N.C."/>
        </authorList>
    </citation>
    <scope>NUCLEOTIDE SEQUENCE [LARGE SCALE GENOMIC DNA]</scope>
    <source>
        <strain evidence="11">DSM 16823 / RW262 / RW262</strain>
    </source>
</reference>
<dbReference type="PROSITE" id="PS51257">
    <property type="entry name" value="PROKAR_LIPOPROTEIN"/>
    <property type="match status" value="1"/>
</dbReference>
<dbReference type="Gene3D" id="3.30.1380.10">
    <property type="match status" value="1"/>
</dbReference>
<dbReference type="AlphaFoldDB" id="F2IHT5"/>
<comment type="function">
    <text evidence="9">Catalyzes hydrolysis of the D-alanyl-D-alanine dipeptide.</text>
</comment>
<dbReference type="InterPro" id="IPR009045">
    <property type="entry name" value="Zn_M74/Hedgehog-like"/>
</dbReference>
<keyword evidence="7 9" id="KW-0482">Metalloprotease</keyword>